<evidence type="ECO:0000313" key="3">
    <source>
        <dbReference type="Proteomes" id="UP000007150"/>
    </source>
</evidence>
<keyword evidence="1" id="KW-0812">Transmembrane</keyword>
<dbReference type="PANTHER" id="PTHR34219:SF3">
    <property type="entry name" value="BLL7967 PROTEIN"/>
    <property type="match status" value="1"/>
</dbReference>
<accession>F6EZ64</accession>
<dbReference type="HOGENOM" id="CLU_025664_3_0_5"/>
<keyword evidence="1" id="KW-0472">Membrane</keyword>
<feature type="transmembrane region" description="Helical" evidence="1">
    <location>
        <begin position="381"/>
        <end position="405"/>
    </location>
</feature>
<dbReference type="AlphaFoldDB" id="F6EZ64"/>
<dbReference type="EMBL" id="CP002798">
    <property type="protein sequence ID" value="AEG50157.1"/>
    <property type="molecule type" value="Genomic_DNA"/>
</dbReference>
<reference evidence="2 3" key="1">
    <citation type="submission" date="2011-05" db="EMBL/GenBank/DDBJ databases">
        <title>Complete sequence of chromosome 1 of Sphingobium chlorophenolicum L-1.</title>
        <authorList>
            <consortium name="US DOE Joint Genome Institute"/>
            <person name="Lucas S."/>
            <person name="Han J."/>
            <person name="Lapidus A."/>
            <person name="Cheng J.-F."/>
            <person name="Goodwin L."/>
            <person name="Pitluck S."/>
            <person name="Peters L."/>
            <person name="Daligault H."/>
            <person name="Han C."/>
            <person name="Tapia R."/>
            <person name="Land M."/>
            <person name="Hauser L."/>
            <person name="Kyrpides N."/>
            <person name="Ivanova N."/>
            <person name="Pagani I."/>
            <person name="Turner P."/>
            <person name="Copley S."/>
            <person name="Woyke T."/>
        </authorList>
    </citation>
    <scope>NUCLEOTIDE SEQUENCE [LARGE SCALE GENOMIC DNA]</scope>
    <source>
        <strain evidence="2 3">L-1</strain>
    </source>
</reference>
<feature type="transmembrane region" description="Helical" evidence="1">
    <location>
        <begin position="26"/>
        <end position="47"/>
    </location>
</feature>
<gene>
    <name evidence="2" type="ORF">Sphch_2503</name>
</gene>
<evidence type="ECO:0008006" key="4">
    <source>
        <dbReference type="Google" id="ProtNLM"/>
    </source>
</evidence>
<sequence>MTKGTKGAGFPSADLVRAVLKGHSGLGLAFAALLYLICLTGTIAVFANEFQRWENPAAEHMETMSGEAVQAAYRAALGRAEGPVEHVLIIMPSEDRPWPTIRVDTKDGSQTSWVADSAGRITGKVREGWTQFLTRLHINLHLPRSWGGFIVGLTGVALLSSLISGVLAHPRIFRDAFHLRLGGSRRLQEADIHNRIGVWGLPFHLIVSLTGALLGLSTIIVGALGMAVFQGDTVKVYAIFTPPHPAEDARPAPPLDLRPMFTQIAARALRGRISYLAVEHPTETGGAAMFEVDDGSSRLANADSYAFDRQGSLYHEQKAAENNVGQQILGSLGPLHFGWFGGDTIKIAYSLLGLGLTYLAAGGVTIWLARRRDKGRPAPGWERVWTALVWGQPVALTGAAFTALFTSSVAPLIWVWAAVGIGALTAAALFPSATLSQTGRAITGTLLIVLATAHPAFLGTGDSRALIVDGALGLIGFILLAIFRISVLKKMSDRDSRGARA</sequence>
<dbReference type="InterPro" id="IPR005625">
    <property type="entry name" value="PepSY-ass_TM"/>
</dbReference>
<proteinExistence type="predicted"/>
<dbReference type="Proteomes" id="UP000007150">
    <property type="component" value="Chromosome 1"/>
</dbReference>
<name>F6EZ64_SPHCR</name>
<feature type="transmembrane region" description="Helical" evidence="1">
    <location>
        <begin position="411"/>
        <end position="430"/>
    </location>
</feature>
<feature type="transmembrane region" description="Helical" evidence="1">
    <location>
        <begin position="465"/>
        <end position="487"/>
    </location>
</feature>
<evidence type="ECO:0000313" key="2">
    <source>
        <dbReference type="EMBL" id="AEG50157.1"/>
    </source>
</evidence>
<dbReference type="STRING" id="690566.Sphch_2503"/>
<evidence type="ECO:0000256" key="1">
    <source>
        <dbReference type="SAM" id="Phobius"/>
    </source>
</evidence>
<dbReference type="KEGG" id="sch:Sphch_2503"/>
<feature type="transmembrane region" description="Helical" evidence="1">
    <location>
        <begin position="347"/>
        <end position="369"/>
    </location>
</feature>
<dbReference type="Pfam" id="PF03929">
    <property type="entry name" value="PepSY_TM"/>
    <property type="match status" value="1"/>
</dbReference>
<feature type="transmembrane region" description="Helical" evidence="1">
    <location>
        <begin position="442"/>
        <end position="459"/>
    </location>
</feature>
<keyword evidence="3" id="KW-1185">Reference proteome</keyword>
<feature type="transmembrane region" description="Helical" evidence="1">
    <location>
        <begin position="146"/>
        <end position="168"/>
    </location>
</feature>
<dbReference type="RefSeq" id="WP_013848394.1">
    <property type="nucleotide sequence ID" value="NC_015593.1"/>
</dbReference>
<feature type="transmembrane region" description="Helical" evidence="1">
    <location>
        <begin position="205"/>
        <end position="229"/>
    </location>
</feature>
<dbReference type="PANTHER" id="PTHR34219">
    <property type="entry name" value="IRON-REGULATED INNER MEMBRANE PROTEIN-RELATED"/>
    <property type="match status" value="1"/>
</dbReference>
<keyword evidence="1" id="KW-1133">Transmembrane helix</keyword>
<organism evidence="2 3">
    <name type="scientific">Sphingobium chlorophenolicum L-1</name>
    <dbReference type="NCBI Taxonomy" id="690566"/>
    <lineage>
        <taxon>Bacteria</taxon>
        <taxon>Pseudomonadati</taxon>
        <taxon>Pseudomonadota</taxon>
        <taxon>Alphaproteobacteria</taxon>
        <taxon>Sphingomonadales</taxon>
        <taxon>Sphingomonadaceae</taxon>
        <taxon>Sphingobium</taxon>
    </lineage>
</organism>
<protein>
    <recommendedName>
        <fullName evidence="4">PepSY-associated TM helix domain protein</fullName>
    </recommendedName>
</protein>